<dbReference type="Proteomes" id="UP000078240">
    <property type="component" value="Unassembled WGS sequence"/>
</dbReference>
<feature type="region of interest" description="Disordered" evidence="1">
    <location>
        <begin position="233"/>
        <end position="258"/>
    </location>
</feature>
<dbReference type="PROSITE" id="PS00028">
    <property type="entry name" value="ZINC_FINGER_C2H2_1"/>
    <property type="match status" value="1"/>
</dbReference>
<accession>A0A179H7P3</accession>
<protein>
    <submittedName>
        <fullName evidence="3">Protein phosphatase-1</fullName>
    </submittedName>
</protein>
<dbReference type="EMBL" id="LSBH01000001">
    <property type="protein sequence ID" value="OAQ86174.1"/>
    <property type="molecule type" value="Genomic_DNA"/>
</dbReference>
<dbReference type="PANTHER" id="PTHR35391:SF7">
    <property type="entry name" value="C2H2-TYPE DOMAIN-CONTAINING PROTEIN"/>
    <property type="match status" value="1"/>
</dbReference>
<feature type="compositionally biased region" description="Polar residues" evidence="1">
    <location>
        <begin position="1059"/>
        <end position="1071"/>
    </location>
</feature>
<sequence length="1089" mass="121517">MAASFLSILTLNARRPPVGAASPPDVVIASSAGACIATFERCKENAAVVDPQRQSSVEDQLARFSIWAFNMGVFAKPKLSLDHRLREAIGIRHTVVGLLGVLNDLVEQCELCTFLADIGDPLLQIPDRNQRLAGGEFERVLLEIAGELTLLHDLSNTIRQAGRKAQEEKAPKDFVIKDIQGNELEVPLMEAYASNILDRFPDCSEVIRRRLAHTMVLRRKRILYRRFRYAGKPIRPTQPSTKPTVRPPQDRAPVTESRTRVREARFETTTKVTSKVAESVAQSTAIRSATTLAMTAFREAQAPTVVSRSKTIAINSHEGLVFPPAPGKHIRDRYKQLKLKQEEDLERRLGRVAARHARDEKSKKNTRGFLDELLAKERQRSLRELEILWHNCNESVVEVICPFCLCVLTRTDVNRDEAWREHVKNDLDAYVCLFEECGEPDKLWRRSEAWLKHMTEHTLRWRCPAKAHRDQHFETQDAFRAHLLEGHKKAYSDAELAMLISRSRKATGPLFISCPLCGHTTEEVNGKLEQHIAGHLRSLALKSLPPEYDDADNEDEDGASNQGSFDALSNRSTIKAVDDMGEPLVFDDQDEVHEPQTTGAFVSSNDKTTQRLVNADIRPLTYTAEDFHQGVEKENEAWTLSSTYFDRLLVPNYLDLYQLDQTNPARPVYVDHTYPTAGSPLSDLDSWLVATNHDKAFENLPAPLGTESAYMYDTAGLGDWANYDKEFHEPWDAVTGYRDSEWPTRPPLIGLGLEPPARNAQPLPEHPTEHTRVSPCSNETLVNMPPIYVSAATPPPPVAWDADSFPFEPHTHDFVISGLTHNARADDKLRKLMQRVVAKEAREHEWDEFQNTLGLVIDQHYSGSDPEELAASALLNELKKSAEENTAIAKSQARAGPSRLEGEELERPDHPAILCRGCSKRFGSPEELNAHVAAEHGGIVKRYICRDPETVGLGSSLRCETPLSNCQSCASKKHYTRWLSAGAHLASCHLERPGPSSGKDKSVSNDVRGAKAGGSEDVSVDLQTVSELKLWLEEVYVTVDGDVLEPIEAARRSLAALEQEQSAGGPQTLNTVLPLEQRPGANPAYWGGP</sequence>
<feature type="region of interest" description="Disordered" evidence="1">
    <location>
        <begin position="545"/>
        <end position="571"/>
    </location>
</feature>
<dbReference type="AlphaFoldDB" id="A0A179H7P3"/>
<gene>
    <name evidence="3" type="ORF">VFPBJ_00214</name>
</gene>
<organism evidence="3 4">
    <name type="scientific">Purpureocillium lilacinum</name>
    <name type="common">Paecilomyces lilacinus</name>
    <dbReference type="NCBI Taxonomy" id="33203"/>
    <lineage>
        <taxon>Eukaryota</taxon>
        <taxon>Fungi</taxon>
        <taxon>Dikarya</taxon>
        <taxon>Ascomycota</taxon>
        <taxon>Pezizomycotina</taxon>
        <taxon>Sordariomycetes</taxon>
        <taxon>Hypocreomycetidae</taxon>
        <taxon>Hypocreales</taxon>
        <taxon>Ophiocordycipitaceae</taxon>
        <taxon>Purpureocillium</taxon>
    </lineage>
</organism>
<feature type="compositionally biased region" description="Acidic residues" evidence="1">
    <location>
        <begin position="547"/>
        <end position="558"/>
    </location>
</feature>
<evidence type="ECO:0000259" key="2">
    <source>
        <dbReference type="PROSITE" id="PS00028"/>
    </source>
</evidence>
<dbReference type="Pfam" id="PF25438">
    <property type="entry name" value="DUF7896"/>
    <property type="match status" value="1"/>
</dbReference>
<feature type="region of interest" description="Disordered" evidence="1">
    <location>
        <begin position="992"/>
        <end position="1016"/>
    </location>
</feature>
<proteinExistence type="predicted"/>
<dbReference type="PANTHER" id="PTHR35391">
    <property type="entry name" value="C2H2-TYPE DOMAIN-CONTAINING PROTEIN-RELATED"/>
    <property type="match status" value="1"/>
</dbReference>
<reference evidence="3 4" key="1">
    <citation type="submission" date="2016-01" db="EMBL/GenBank/DDBJ databases">
        <title>Biosynthesis of antibiotic leucinostatins and their inhibition on Phytophthora in bio-control Purpureocillium lilacinum.</title>
        <authorList>
            <person name="Wang G."/>
            <person name="Liu Z."/>
            <person name="Lin R."/>
            <person name="Li E."/>
            <person name="Mao Z."/>
            <person name="Ling J."/>
            <person name="Yin W."/>
            <person name="Xie B."/>
        </authorList>
    </citation>
    <scope>NUCLEOTIDE SEQUENCE [LARGE SCALE GENOMIC DNA]</scope>
    <source>
        <strain evidence="3">PLBJ-1</strain>
    </source>
</reference>
<evidence type="ECO:0000256" key="1">
    <source>
        <dbReference type="SAM" id="MobiDB-lite"/>
    </source>
</evidence>
<dbReference type="InterPro" id="IPR013087">
    <property type="entry name" value="Znf_C2H2_type"/>
</dbReference>
<evidence type="ECO:0000313" key="4">
    <source>
        <dbReference type="Proteomes" id="UP000078240"/>
    </source>
</evidence>
<name>A0A179H7P3_PURLI</name>
<evidence type="ECO:0000313" key="3">
    <source>
        <dbReference type="EMBL" id="OAQ86174.1"/>
    </source>
</evidence>
<feature type="domain" description="C2H2-type" evidence="2">
    <location>
        <begin position="915"/>
        <end position="936"/>
    </location>
</feature>
<dbReference type="InterPro" id="IPR057218">
    <property type="entry name" value="DUF7896"/>
</dbReference>
<feature type="compositionally biased region" description="Polar residues" evidence="1">
    <location>
        <begin position="559"/>
        <end position="571"/>
    </location>
</feature>
<feature type="region of interest" description="Disordered" evidence="1">
    <location>
        <begin position="1058"/>
        <end position="1089"/>
    </location>
</feature>
<comment type="caution">
    <text evidence="3">The sequence shown here is derived from an EMBL/GenBank/DDBJ whole genome shotgun (WGS) entry which is preliminary data.</text>
</comment>
<feature type="region of interest" description="Disordered" evidence="1">
    <location>
        <begin position="885"/>
        <end position="904"/>
    </location>
</feature>
<dbReference type="SMART" id="SM00355">
    <property type="entry name" value="ZnF_C2H2"/>
    <property type="match status" value="3"/>
</dbReference>